<dbReference type="InterPro" id="IPR027417">
    <property type="entry name" value="P-loop_NTPase"/>
</dbReference>
<keyword evidence="2" id="KW-0067">ATP-binding</keyword>
<dbReference type="SUPFAM" id="SSF52540">
    <property type="entry name" value="P-loop containing nucleoside triphosphate hydrolases"/>
    <property type="match status" value="1"/>
</dbReference>
<dbReference type="SMART" id="SM00490">
    <property type="entry name" value="HELICc"/>
    <property type="match status" value="1"/>
</dbReference>
<keyword evidence="2" id="KW-0347">Helicase</keyword>
<keyword evidence="2" id="KW-0378">Hydrolase</keyword>
<reference evidence="2" key="1">
    <citation type="submission" date="2018-04" db="EMBL/GenBank/DDBJ databases">
        <title>Transcriptome of Schizaphis graminum biotype I.</title>
        <authorList>
            <person name="Scully E.D."/>
            <person name="Geib S.M."/>
            <person name="Palmer N.A."/>
            <person name="Koch K."/>
            <person name="Bradshaw J."/>
            <person name="Heng-Moss T."/>
            <person name="Sarath G."/>
        </authorList>
    </citation>
    <scope>NUCLEOTIDE SEQUENCE</scope>
</reference>
<dbReference type="AlphaFoldDB" id="A0A2S2PRI0"/>
<feature type="domain" description="Helicase C-terminal" evidence="1">
    <location>
        <begin position="7"/>
        <end position="148"/>
    </location>
</feature>
<protein>
    <submittedName>
        <fullName evidence="2">ATP-dependent RNA helicase fal1</fullName>
    </submittedName>
</protein>
<name>A0A2S2PRI0_SCHGA</name>
<proteinExistence type="predicted"/>
<evidence type="ECO:0000259" key="1">
    <source>
        <dbReference type="PROSITE" id="PS51194"/>
    </source>
</evidence>
<dbReference type="InterPro" id="IPR001650">
    <property type="entry name" value="Helicase_C-like"/>
</dbReference>
<organism evidence="2">
    <name type="scientific">Schizaphis graminum</name>
    <name type="common">Green bug aphid</name>
    <dbReference type="NCBI Taxonomy" id="13262"/>
    <lineage>
        <taxon>Eukaryota</taxon>
        <taxon>Metazoa</taxon>
        <taxon>Ecdysozoa</taxon>
        <taxon>Arthropoda</taxon>
        <taxon>Hexapoda</taxon>
        <taxon>Insecta</taxon>
        <taxon>Pterygota</taxon>
        <taxon>Neoptera</taxon>
        <taxon>Paraneoptera</taxon>
        <taxon>Hemiptera</taxon>
        <taxon>Sternorrhyncha</taxon>
        <taxon>Aphidomorpha</taxon>
        <taxon>Aphidoidea</taxon>
        <taxon>Aphididae</taxon>
        <taxon>Aphidini</taxon>
        <taxon>Schizaphis</taxon>
    </lineage>
</organism>
<dbReference type="GO" id="GO:0004386">
    <property type="term" value="F:helicase activity"/>
    <property type="evidence" value="ECO:0007669"/>
    <property type="project" value="UniProtKB-KW"/>
</dbReference>
<sequence>MFDTLCSLCNTISITQVVIFCNTYQKVESLTNNMRLKAFNVSIMHEKMDQIQRQSTLYNFCSGTSPVLITTHLLAQTIDVQVSLVINYDLPLNHEHFIRWIDRSCGFGRKGVVVNFIAKDNKLAMRAIRPFFNTHVIKIKNPTHTSLIQPIADYMNQTSSQPATIPKEPTIHNNDGAQLATNHCNRSCDNQPDQLDEYC</sequence>
<accession>A0A2S2PRI0</accession>
<keyword evidence="2" id="KW-0547">Nucleotide-binding</keyword>
<evidence type="ECO:0000313" key="2">
    <source>
        <dbReference type="EMBL" id="MBY31918.1"/>
    </source>
</evidence>
<dbReference type="CDD" id="cd18787">
    <property type="entry name" value="SF2_C_DEAD"/>
    <property type="match status" value="1"/>
</dbReference>
<dbReference type="EMBL" id="GGMR01019299">
    <property type="protein sequence ID" value="MBY31918.1"/>
    <property type="molecule type" value="Transcribed_RNA"/>
</dbReference>
<dbReference type="Pfam" id="PF00271">
    <property type="entry name" value="Helicase_C"/>
    <property type="match status" value="1"/>
</dbReference>
<dbReference type="PANTHER" id="PTHR47958">
    <property type="entry name" value="ATP-DEPENDENT RNA HELICASE DBP3"/>
    <property type="match status" value="1"/>
</dbReference>
<gene>
    <name evidence="2" type="primary">fal1</name>
    <name evidence="2" type="ORF">g.32729</name>
</gene>
<dbReference type="PROSITE" id="PS51194">
    <property type="entry name" value="HELICASE_CTER"/>
    <property type="match status" value="1"/>
</dbReference>
<dbReference type="Gene3D" id="3.40.50.300">
    <property type="entry name" value="P-loop containing nucleotide triphosphate hydrolases"/>
    <property type="match status" value="1"/>
</dbReference>